<dbReference type="Pfam" id="PF07859">
    <property type="entry name" value="Abhydrolase_3"/>
    <property type="match status" value="1"/>
</dbReference>
<accession>A0A4Y8MRT7</accession>
<dbReference type="RefSeq" id="WP_134461432.1">
    <property type="nucleotide sequence ID" value="NZ_JBHMFL010000169.1"/>
</dbReference>
<dbReference type="InterPro" id="IPR029058">
    <property type="entry name" value="AB_hydrolase_fold"/>
</dbReference>
<dbReference type="GeneID" id="97303099"/>
<feature type="active site" evidence="3">
    <location>
        <position position="155"/>
    </location>
</feature>
<evidence type="ECO:0000313" key="5">
    <source>
        <dbReference type="EMBL" id="TFE40013.1"/>
    </source>
</evidence>
<dbReference type="InterPro" id="IPR013094">
    <property type="entry name" value="AB_hydrolase_3"/>
</dbReference>
<comment type="caution">
    <text evidence="5">The sequence shown here is derived from an EMBL/GenBank/DDBJ whole genome shotgun (WGS) entry which is preliminary data.</text>
</comment>
<name>A0A4Y8MRT7_9BURK</name>
<dbReference type="GO" id="GO:0016787">
    <property type="term" value="F:hydrolase activity"/>
    <property type="evidence" value="ECO:0007669"/>
    <property type="project" value="UniProtKB-KW"/>
</dbReference>
<dbReference type="PANTHER" id="PTHR48081:SF8">
    <property type="entry name" value="ALPHA_BETA HYDROLASE FOLD-3 DOMAIN-CONTAINING PROTEIN-RELATED"/>
    <property type="match status" value="1"/>
</dbReference>
<reference evidence="5 6" key="1">
    <citation type="submission" date="2019-03" db="EMBL/GenBank/DDBJ databases">
        <title>Complete Genome Sequence of Paraburkholderia dipogonis ICMP 19430T, a Nitrogen-fixing Symbiont of the South African Invasive Legume Dipogon lignosus in New Zealand.</title>
        <authorList>
            <person name="De Meyer S.E."/>
        </authorList>
    </citation>
    <scope>NUCLEOTIDE SEQUENCE [LARGE SCALE GENOMIC DNA]</scope>
    <source>
        <strain evidence="5 6">ICMP 19430</strain>
    </source>
</reference>
<proteinExistence type="inferred from homology"/>
<dbReference type="EMBL" id="SNVI01000002">
    <property type="protein sequence ID" value="TFE40013.1"/>
    <property type="molecule type" value="Genomic_DNA"/>
</dbReference>
<dbReference type="Gene3D" id="3.40.50.1820">
    <property type="entry name" value="alpha/beta hydrolase"/>
    <property type="match status" value="1"/>
</dbReference>
<dbReference type="InterPro" id="IPR033140">
    <property type="entry name" value="Lipase_GDXG_put_SER_AS"/>
</dbReference>
<dbReference type="AlphaFoldDB" id="A0A4Y8MRT7"/>
<gene>
    <name evidence="5" type="ORF">E2553_24810</name>
</gene>
<dbReference type="InterPro" id="IPR050300">
    <property type="entry name" value="GDXG_lipolytic_enzyme"/>
</dbReference>
<evidence type="ECO:0000256" key="1">
    <source>
        <dbReference type="ARBA" id="ARBA00010515"/>
    </source>
</evidence>
<protein>
    <submittedName>
        <fullName evidence="5">Alpha/beta hydrolase</fullName>
    </submittedName>
</protein>
<keyword evidence="2 5" id="KW-0378">Hydrolase</keyword>
<sequence>MNRKPHPQVAELLSTVFKATPGAGAPSVEQMRMTNDEIFAPLIGPGEVVARVWDAVASGFGEDVPVRCYQPREAKPELMILYVHGGGWVTGTIESYDVLCRSLALRANGLVISIDYDLSPEQRFPRALEQVLAVVRAMSARCTEFGSELAIAGDSAGAQLVGAALHCLAAGNETLPSAAAFIYPVADAKMRNRSWDELGEGYRLTRPVMQWYWEQYIGCSFVDLQERAMEPKVSPLQSTLLGSFPRSLVITAELDPLSGEGAELAARLTAAGTETEHIEVPGQIHGFLRFRRALTDTQWGADAVMKRIAGFLNAR</sequence>
<evidence type="ECO:0000259" key="4">
    <source>
        <dbReference type="Pfam" id="PF07859"/>
    </source>
</evidence>
<evidence type="ECO:0000256" key="3">
    <source>
        <dbReference type="PROSITE-ProRule" id="PRU10038"/>
    </source>
</evidence>
<dbReference type="PANTHER" id="PTHR48081">
    <property type="entry name" value="AB HYDROLASE SUPERFAMILY PROTEIN C4A8.06C"/>
    <property type="match status" value="1"/>
</dbReference>
<evidence type="ECO:0000313" key="6">
    <source>
        <dbReference type="Proteomes" id="UP000297385"/>
    </source>
</evidence>
<comment type="similarity">
    <text evidence="1">Belongs to the 'GDXG' lipolytic enzyme family.</text>
</comment>
<dbReference type="Proteomes" id="UP000297385">
    <property type="component" value="Unassembled WGS sequence"/>
</dbReference>
<feature type="domain" description="Alpha/beta hydrolase fold-3" evidence="4">
    <location>
        <begin position="80"/>
        <end position="288"/>
    </location>
</feature>
<evidence type="ECO:0000256" key="2">
    <source>
        <dbReference type="ARBA" id="ARBA00022801"/>
    </source>
</evidence>
<dbReference type="PROSITE" id="PS01174">
    <property type="entry name" value="LIPASE_GDXG_SER"/>
    <property type="match status" value="1"/>
</dbReference>
<organism evidence="5 6">
    <name type="scientific">Paraburkholderia dipogonis</name>
    <dbReference type="NCBI Taxonomy" id="1211383"/>
    <lineage>
        <taxon>Bacteria</taxon>
        <taxon>Pseudomonadati</taxon>
        <taxon>Pseudomonadota</taxon>
        <taxon>Betaproteobacteria</taxon>
        <taxon>Burkholderiales</taxon>
        <taxon>Burkholderiaceae</taxon>
        <taxon>Paraburkholderia</taxon>
    </lineage>
</organism>
<dbReference type="SUPFAM" id="SSF53474">
    <property type="entry name" value="alpha/beta-Hydrolases"/>
    <property type="match status" value="1"/>
</dbReference>